<dbReference type="Pfam" id="PF04043">
    <property type="entry name" value="PMEI"/>
    <property type="match status" value="1"/>
</dbReference>
<dbReference type="CDD" id="cd15798">
    <property type="entry name" value="PMEI-like_3"/>
    <property type="match status" value="1"/>
</dbReference>
<evidence type="ECO:0000256" key="3">
    <source>
        <dbReference type="ARBA" id="ARBA00007786"/>
    </source>
</evidence>
<accession>A0A4S4EDP2</accession>
<dbReference type="PROSITE" id="PS00503">
    <property type="entry name" value="PECTINESTERASE_2"/>
    <property type="match status" value="1"/>
</dbReference>
<feature type="active site" evidence="9">
    <location>
        <position position="406"/>
    </location>
</feature>
<proteinExistence type="inferred from homology"/>
<evidence type="ECO:0000256" key="2">
    <source>
        <dbReference type="ARBA" id="ARBA00006027"/>
    </source>
</evidence>
<organism evidence="12 13">
    <name type="scientific">Camellia sinensis var. sinensis</name>
    <name type="common">China tea</name>
    <dbReference type="NCBI Taxonomy" id="542762"/>
    <lineage>
        <taxon>Eukaryota</taxon>
        <taxon>Viridiplantae</taxon>
        <taxon>Streptophyta</taxon>
        <taxon>Embryophyta</taxon>
        <taxon>Tracheophyta</taxon>
        <taxon>Spermatophyta</taxon>
        <taxon>Magnoliopsida</taxon>
        <taxon>eudicotyledons</taxon>
        <taxon>Gunneridae</taxon>
        <taxon>Pentapetalae</taxon>
        <taxon>asterids</taxon>
        <taxon>Ericales</taxon>
        <taxon>Theaceae</taxon>
        <taxon>Camellia</taxon>
    </lineage>
</organism>
<dbReference type="GO" id="GO:0030599">
    <property type="term" value="F:pectinesterase activity"/>
    <property type="evidence" value="ECO:0007669"/>
    <property type="project" value="UniProtKB-UniRule"/>
</dbReference>
<gene>
    <name evidence="12" type="ORF">TEA_016307</name>
</gene>
<dbReference type="GO" id="GO:0004857">
    <property type="term" value="F:enzyme inhibitor activity"/>
    <property type="evidence" value="ECO:0007669"/>
    <property type="project" value="InterPro"/>
</dbReference>
<sequence>MNGNQDMIPVYSGVRDVNKIWYSKTKSRTRKMANIIKEDFLAMDGNFVAGAEMTSPDSACLVLASFAVLVLGFGGAAPTTDADYKAHVHTQCGYTRFPRPCVETLSGLGLGLGSSNQHVDFMIALANKTISEAQRAPTPTGYCPELMSMSMKRLRQAQLALRESPTKNKHDIQTWLSAALTFQETCKETTDAHAGRSTDLIMDHLSQLSSNLLALVNRITSSSGGGGGRRLVDYDQINEERVELFPRWVSGRNRRLLQSNSIQADAIVAKDGSGNYGTISEAIQAASGNRFVIYVKAGVYKEKIHSNKDGITLIGDGKYSTIIVGADSHAGGSSLSGSATFSDGFIARDIGFQNNAGPQAQQAVALSIASDHSVLYRCSIAGYQDTLYALALRQFYRECDIYGTIDFIFGNAAAVFQSCQLVLRRPGHGSYNVILANGRSDPGQSTGFSIQNCRITVGSDFSPVKNSFNSYLGRPWKEYSRAVVMQTTIDDAITPRGWVEWPGTGSSALRTLYFGEYANVGPGAGTSARVNWPGFHLLARTEAVQFTVGSFIAGTSWLPSTGVTFVSGL</sequence>
<comment type="catalytic activity">
    <reaction evidence="8 10">
        <text>[(1-&gt;4)-alpha-D-galacturonosyl methyl ester](n) + n H2O = [(1-&gt;4)-alpha-D-galacturonosyl](n) + n methanol + n H(+)</text>
        <dbReference type="Rhea" id="RHEA:22380"/>
        <dbReference type="Rhea" id="RHEA-COMP:14570"/>
        <dbReference type="Rhea" id="RHEA-COMP:14573"/>
        <dbReference type="ChEBI" id="CHEBI:15377"/>
        <dbReference type="ChEBI" id="CHEBI:15378"/>
        <dbReference type="ChEBI" id="CHEBI:17790"/>
        <dbReference type="ChEBI" id="CHEBI:140522"/>
        <dbReference type="ChEBI" id="CHEBI:140523"/>
        <dbReference type="EC" id="3.1.1.11"/>
    </reaction>
</comment>
<comment type="pathway">
    <text evidence="1 10">Glycan metabolism; pectin degradation; 2-dehydro-3-deoxy-D-gluconate from pectin: step 1/5.</text>
</comment>
<dbReference type="Gene3D" id="2.160.20.10">
    <property type="entry name" value="Single-stranded right-handed beta-helix, Pectin lyase-like"/>
    <property type="match status" value="1"/>
</dbReference>
<keyword evidence="7" id="KW-0961">Cell wall biogenesis/degradation</keyword>
<comment type="similarity">
    <text evidence="2">In the N-terminal section; belongs to the PMEI family.</text>
</comment>
<dbReference type="GO" id="GO:0045490">
    <property type="term" value="P:pectin catabolic process"/>
    <property type="evidence" value="ECO:0007669"/>
    <property type="project" value="UniProtKB-UniRule"/>
</dbReference>
<name>A0A4S4EDP2_CAMSN</name>
<evidence type="ECO:0000256" key="9">
    <source>
        <dbReference type="PROSITE-ProRule" id="PRU10040"/>
    </source>
</evidence>
<protein>
    <recommendedName>
        <fullName evidence="4 10">Pectinesterase</fullName>
        <ecNumber evidence="4 10">3.1.1.11</ecNumber>
    </recommendedName>
</protein>
<evidence type="ECO:0000256" key="7">
    <source>
        <dbReference type="ARBA" id="ARBA00023316"/>
    </source>
</evidence>
<keyword evidence="5 10" id="KW-0378">Hydrolase</keyword>
<evidence type="ECO:0000313" key="13">
    <source>
        <dbReference type="Proteomes" id="UP000306102"/>
    </source>
</evidence>
<dbReference type="InterPro" id="IPR006501">
    <property type="entry name" value="Pectinesterase_inhib_dom"/>
</dbReference>
<dbReference type="AlphaFoldDB" id="A0A4S4EDP2"/>
<dbReference type="EC" id="3.1.1.11" evidence="4 10"/>
<dbReference type="STRING" id="542762.A0A4S4EDP2"/>
<evidence type="ECO:0000256" key="10">
    <source>
        <dbReference type="RuleBase" id="RU000589"/>
    </source>
</evidence>
<dbReference type="InterPro" id="IPR035513">
    <property type="entry name" value="Invertase/methylesterase_inhib"/>
</dbReference>
<comment type="similarity">
    <text evidence="3">In the C-terminal section; belongs to the pectinesterase family.</text>
</comment>
<reference evidence="12 13" key="1">
    <citation type="journal article" date="2018" name="Proc. Natl. Acad. Sci. U.S.A.">
        <title>Draft genome sequence of Camellia sinensis var. sinensis provides insights into the evolution of the tea genome and tea quality.</title>
        <authorList>
            <person name="Wei C."/>
            <person name="Yang H."/>
            <person name="Wang S."/>
            <person name="Zhao J."/>
            <person name="Liu C."/>
            <person name="Gao L."/>
            <person name="Xia E."/>
            <person name="Lu Y."/>
            <person name="Tai Y."/>
            <person name="She G."/>
            <person name="Sun J."/>
            <person name="Cao H."/>
            <person name="Tong W."/>
            <person name="Gao Q."/>
            <person name="Li Y."/>
            <person name="Deng W."/>
            <person name="Jiang X."/>
            <person name="Wang W."/>
            <person name="Chen Q."/>
            <person name="Zhang S."/>
            <person name="Li H."/>
            <person name="Wu J."/>
            <person name="Wang P."/>
            <person name="Li P."/>
            <person name="Shi C."/>
            <person name="Zheng F."/>
            <person name="Jian J."/>
            <person name="Huang B."/>
            <person name="Shan D."/>
            <person name="Shi M."/>
            <person name="Fang C."/>
            <person name="Yue Y."/>
            <person name="Li F."/>
            <person name="Li D."/>
            <person name="Wei S."/>
            <person name="Han B."/>
            <person name="Jiang C."/>
            <person name="Yin Y."/>
            <person name="Xia T."/>
            <person name="Zhang Z."/>
            <person name="Bennetzen J.L."/>
            <person name="Zhao S."/>
            <person name="Wan X."/>
        </authorList>
    </citation>
    <scope>NUCLEOTIDE SEQUENCE [LARGE SCALE GENOMIC DNA]</scope>
    <source>
        <strain evidence="13">cv. Shuchazao</strain>
        <tissue evidence="12">Leaf</tissue>
    </source>
</reference>
<dbReference type="Gene3D" id="1.20.140.40">
    <property type="entry name" value="Invertase/pectin methylesterase inhibitor family protein"/>
    <property type="match status" value="1"/>
</dbReference>
<dbReference type="EMBL" id="SDRB02005340">
    <property type="protein sequence ID" value="THG14460.1"/>
    <property type="molecule type" value="Genomic_DNA"/>
</dbReference>
<dbReference type="PANTHER" id="PTHR31707">
    <property type="entry name" value="PECTINESTERASE"/>
    <property type="match status" value="1"/>
</dbReference>
<keyword evidence="6 10" id="KW-0063">Aspartyl esterase</keyword>
<dbReference type="InterPro" id="IPR012334">
    <property type="entry name" value="Pectin_lyas_fold"/>
</dbReference>
<dbReference type="InterPro" id="IPR033131">
    <property type="entry name" value="Pectinesterase_Asp_AS"/>
</dbReference>
<dbReference type="FunFam" id="2.160.20.10:FF:000001">
    <property type="entry name" value="Pectinesterase"/>
    <property type="match status" value="1"/>
</dbReference>
<evidence type="ECO:0000256" key="4">
    <source>
        <dbReference type="ARBA" id="ARBA00013229"/>
    </source>
</evidence>
<evidence type="ECO:0000313" key="12">
    <source>
        <dbReference type="EMBL" id="THG14460.1"/>
    </source>
</evidence>
<evidence type="ECO:0000259" key="11">
    <source>
        <dbReference type="SMART" id="SM00856"/>
    </source>
</evidence>
<comment type="caution">
    <text evidence="12">The sequence shown here is derived from an EMBL/GenBank/DDBJ whole genome shotgun (WGS) entry which is preliminary data.</text>
</comment>
<dbReference type="SUPFAM" id="SSF101148">
    <property type="entry name" value="Plant invertase/pectin methylesterase inhibitor"/>
    <property type="match status" value="1"/>
</dbReference>
<evidence type="ECO:0000256" key="8">
    <source>
        <dbReference type="ARBA" id="ARBA00047928"/>
    </source>
</evidence>
<dbReference type="InterPro" id="IPR011050">
    <property type="entry name" value="Pectin_lyase_fold/virulence"/>
</dbReference>
<dbReference type="SMART" id="SM00856">
    <property type="entry name" value="PMEI"/>
    <property type="match status" value="1"/>
</dbReference>
<dbReference type="Pfam" id="PF01095">
    <property type="entry name" value="Pectinesterase"/>
    <property type="match status" value="1"/>
</dbReference>
<dbReference type="SUPFAM" id="SSF51126">
    <property type="entry name" value="Pectin lyase-like"/>
    <property type="match status" value="1"/>
</dbReference>
<dbReference type="UniPathway" id="UPA00545">
    <property type="reaction ID" value="UER00823"/>
</dbReference>
<dbReference type="Proteomes" id="UP000306102">
    <property type="component" value="Unassembled WGS sequence"/>
</dbReference>
<feature type="domain" description="Pectinesterase inhibitor" evidence="11">
    <location>
        <begin position="83"/>
        <end position="215"/>
    </location>
</feature>
<evidence type="ECO:0000256" key="5">
    <source>
        <dbReference type="ARBA" id="ARBA00022801"/>
    </source>
</evidence>
<dbReference type="InterPro" id="IPR000070">
    <property type="entry name" value="Pectinesterase_cat"/>
</dbReference>
<evidence type="ECO:0000256" key="1">
    <source>
        <dbReference type="ARBA" id="ARBA00005184"/>
    </source>
</evidence>
<keyword evidence="13" id="KW-1185">Reference proteome</keyword>
<evidence type="ECO:0000256" key="6">
    <source>
        <dbReference type="ARBA" id="ARBA00023085"/>
    </source>
</evidence>
<dbReference type="GO" id="GO:0042545">
    <property type="term" value="P:cell wall modification"/>
    <property type="evidence" value="ECO:0007669"/>
    <property type="project" value="UniProtKB-UniRule"/>
</dbReference>